<dbReference type="AlphaFoldDB" id="A0A4U1JI47"/>
<dbReference type="Proteomes" id="UP000309215">
    <property type="component" value="Unassembled WGS sequence"/>
</dbReference>
<reference evidence="3 4" key="1">
    <citation type="submission" date="2019-04" db="EMBL/GenBank/DDBJ databases">
        <authorList>
            <person name="Li Y."/>
            <person name="Wang J."/>
        </authorList>
    </citation>
    <scope>NUCLEOTIDE SEQUENCE [LARGE SCALE GENOMIC DNA]</scope>
    <source>
        <strain evidence="3 4">DSM 14668</strain>
    </source>
</reference>
<name>A0A4U1JI47_9BACT</name>
<feature type="signal peptide" evidence="2">
    <location>
        <begin position="1"/>
        <end position="31"/>
    </location>
</feature>
<dbReference type="RefSeq" id="WP_136927604.1">
    <property type="nucleotide sequence ID" value="NZ_SSMQ01000003.1"/>
</dbReference>
<evidence type="ECO:0008006" key="5">
    <source>
        <dbReference type="Google" id="ProtNLM"/>
    </source>
</evidence>
<feature type="compositionally biased region" description="Low complexity" evidence="1">
    <location>
        <begin position="47"/>
        <end position="59"/>
    </location>
</feature>
<gene>
    <name evidence="3" type="ORF">E8A74_04150</name>
</gene>
<dbReference type="EMBL" id="SSMQ01000003">
    <property type="protein sequence ID" value="TKD12305.1"/>
    <property type="molecule type" value="Genomic_DNA"/>
</dbReference>
<proteinExistence type="predicted"/>
<evidence type="ECO:0000256" key="2">
    <source>
        <dbReference type="SAM" id="SignalP"/>
    </source>
</evidence>
<evidence type="ECO:0000256" key="1">
    <source>
        <dbReference type="SAM" id="MobiDB-lite"/>
    </source>
</evidence>
<dbReference type="OrthoDB" id="5505285at2"/>
<keyword evidence="4" id="KW-1185">Reference proteome</keyword>
<comment type="caution">
    <text evidence="3">The sequence shown here is derived from an EMBL/GenBank/DDBJ whole genome shotgun (WGS) entry which is preliminary data.</text>
</comment>
<feature type="region of interest" description="Disordered" evidence="1">
    <location>
        <begin position="33"/>
        <end position="68"/>
    </location>
</feature>
<dbReference type="InterPro" id="IPR011250">
    <property type="entry name" value="OMP/PagP_B-barrel"/>
</dbReference>
<feature type="chain" id="PRO_5020211012" description="Outer membrane protein beta-barrel domain-containing protein" evidence="2">
    <location>
        <begin position="32"/>
        <end position="274"/>
    </location>
</feature>
<dbReference type="SUPFAM" id="SSF56925">
    <property type="entry name" value="OMPA-like"/>
    <property type="match status" value="1"/>
</dbReference>
<protein>
    <recommendedName>
        <fullName evidence="5">Outer membrane protein beta-barrel domain-containing protein</fullName>
    </recommendedName>
</protein>
<organism evidence="3 4">
    <name type="scientific">Polyangium fumosum</name>
    <dbReference type="NCBI Taxonomy" id="889272"/>
    <lineage>
        <taxon>Bacteria</taxon>
        <taxon>Pseudomonadati</taxon>
        <taxon>Myxococcota</taxon>
        <taxon>Polyangia</taxon>
        <taxon>Polyangiales</taxon>
        <taxon>Polyangiaceae</taxon>
        <taxon>Polyangium</taxon>
    </lineage>
</organism>
<evidence type="ECO:0000313" key="3">
    <source>
        <dbReference type="EMBL" id="TKD12305.1"/>
    </source>
</evidence>
<accession>A0A4U1JI47</accession>
<evidence type="ECO:0000313" key="4">
    <source>
        <dbReference type="Proteomes" id="UP000309215"/>
    </source>
</evidence>
<sequence>MTTKRTTRLAGITLASAVLLVSLAYVRTADAQDMSAGGLSPPPPMAPSASQAPAASETSQDLDDAKKSDSGRGLEWVYLEAEGGFQHVGLRTFNIDEQSFSAGFIETQANGPVIGAGLGLRLVFITIGARGRVGFFNTWDLFSVGGEIGLHLPLGNLEPHFELGGGYTALGSFKSALQSGAAATALENTQVHGFYVRGQAGLDYYITPMFTLGVSASAEVLGLTRPGLDPSKVTEIQGDPNLTTLERARAEVLKVEGSSYGAAVTGSAVLGLHF</sequence>
<keyword evidence="2" id="KW-0732">Signal</keyword>